<feature type="active site" description="Proton donor" evidence="2">
    <location>
        <position position="13"/>
    </location>
</feature>
<dbReference type="PANTHER" id="PTHR19288:SF46">
    <property type="entry name" value="HALOACID DEHALOGENASE-LIKE HYDROLASE DOMAIN-CONTAINING PROTEIN 2"/>
    <property type="match status" value="1"/>
</dbReference>
<evidence type="ECO:0000313" key="5">
    <source>
        <dbReference type="EMBL" id="HGI30747.1"/>
    </source>
</evidence>
<keyword evidence="4" id="KW-0479">Metal-binding</keyword>
<dbReference type="GO" id="GO:0016791">
    <property type="term" value="F:phosphatase activity"/>
    <property type="evidence" value="ECO:0007669"/>
    <property type="project" value="TreeGrafter"/>
</dbReference>
<evidence type="ECO:0000256" key="3">
    <source>
        <dbReference type="PIRSR" id="PIRSR000915-2"/>
    </source>
</evidence>
<gene>
    <name evidence="5" type="ORF">ENV30_05500</name>
</gene>
<keyword evidence="5" id="KW-0378">Hydrolase</keyword>
<dbReference type="InterPro" id="IPR023214">
    <property type="entry name" value="HAD_sf"/>
</dbReference>
<organism evidence="5">
    <name type="scientific">Candidatus Caldatribacterium californiense</name>
    <dbReference type="NCBI Taxonomy" id="1454726"/>
    <lineage>
        <taxon>Bacteria</taxon>
        <taxon>Pseudomonadati</taxon>
        <taxon>Atribacterota</taxon>
        <taxon>Atribacteria</taxon>
        <taxon>Atribacterales</taxon>
        <taxon>Candidatus Caldatribacteriaceae</taxon>
        <taxon>Candidatus Caldatribacterium</taxon>
    </lineage>
</organism>
<protein>
    <submittedName>
        <fullName evidence="5">HAD-IIA family hydrolase</fullName>
    </submittedName>
</protein>
<dbReference type="AlphaFoldDB" id="A0A7V4DEI2"/>
<feature type="binding site" evidence="4">
    <location>
        <position position="13"/>
    </location>
    <ligand>
        <name>Mg(2+)</name>
        <dbReference type="ChEBI" id="CHEBI:18420"/>
    </ligand>
</feature>
<name>A0A7V4DEI2_9BACT</name>
<dbReference type="InterPro" id="IPR006357">
    <property type="entry name" value="HAD-SF_hydro_IIA"/>
</dbReference>
<feature type="binding site" evidence="3">
    <location>
        <position position="183"/>
    </location>
    <ligand>
        <name>substrate</name>
    </ligand>
</feature>
<dbReference type="GO" id="GO:0046872">
    <property type="term" value="F:metal ion binding"/>
    <property type="evidence" value="ECO:0007669"/>
    <property type="project" value="UniProtKB-KW"/>
</dbReference>
<accession>A0A7V4DEI2</accession>
<feature type="binding site" evidence="4">
    <location>
        <position position="208"/>
    </location>
    <ligand>
        <name>Mg(2+)</name>
        <dbReference type="ChEBI" id="CHEBI:18420"/>
    </ligand>
</feature>
<comment type="caution">
    <text evidence="5">The sequence shown here is derived from an EMBL/GenBank/DDBJ whole genome shotgun (WGS) entry which is preliminary data.</text>
</comment>
<dbReference type="PANTHER" id="PTHR19288">
    <property type="entry name" value="4-NITROPHENYLPHOSPHATASE-RELATED"/>
    <property type="match status" value="1"/>
</dbReference>
<keyword evidence="4" id="KW-0460">Magnesium</keyword>
<dbReference type="InterPro" id="IPR036412">
    <property type="entry name" value="HAD-like_sf"/>
</dbReference>
<dbReference type="Gene3D" id="3.40.50.1000">
    <property type="entry name" value="HAD superfamily/HAD-like"/>
    <property type="match status" value="2"/>
</dbReference>
<feature type="binding site" evidence="4">
    <location>
        <position position="11"/>
    </location>
    <ligand>
        <name>Mg(2+)</name>
        <dbReference type="ChEBI" id="CHEBI:18420"/>
    </ligand>
</feature>
<dbReference type="Pfam" id="PF13242">
    <property type="entry name" value="Hydrolase_like"/>
    <property type="match status" value="1"/>
</dbReference>
<dbReference type="NCBIfam" id="TIGR01460">
    <property type="entry name" value="HAD-SF-IIA"/>
    <property type="match status" value="1"/>
</dbReference>
<dbReference type="SUPFAM" id="SSF56784">
    <property type="entry name" value="HAD-like"/>
    <property type="match status" value="1"/>
</dbReference>
<dbReference type="PIRSF" id="PIRSF000915">
    <property type="entry name" value="PGP-type_phosphatase"/>
    <property type="match status" value="1"/>
</dbReference>
<dbReference type="EMBL" id="DTFV01000076">
    <property type="protein sequence ID" value="HGI30747.1"/>
    <property type="molecule type" value="Genomic_DNA"/>
</dbReference>
<dbReference type="Pfam" id="PF13344">
    <property type="entry name" value="Hydrolase_6"/>
    <property type="match status" value="1"/>
</dbReference>
<evidence type="ECO:0000256" key="4">
    <source>
        <dbReference type="PIRSR" id="PIRSR000915-3"/>
    </source>
</evidence>
<comment type="similarity">
    <text evidence="1">Belongs to the HAD-like hydrolase superfamily.</text>
</comment>
<dbReference type="GO" id="GO:0005737">
    <property type="term" value="C:cytoplasm"/>
    <property type="evidence" value="ECO:0007669"/>
    <property type="project" value="TreeGrafter"/>
</dbReference>
<sequence>MLQNIRVFLSDMDGTFYLGNRLLPGALDFAETLQKQGKNLYFLTNNSSHRATFYVRKLQKLGLRDFTEEHIITSTDACIFYLKRHHPGSRVFLLAPREVSIDFLRAGFILVQENPDILVLCFDTTLTYSRLAKACVFLRRGIPFFATHPDLNCPTESEPLIDAGSIVEAIRAATGRTPRYFGKPYPEMVEYALWRTGASKDEVAILGDRLYTDIAMGQQAGITTILLLTGETRREDLRSSPWQPDFVFTSLEELTQAIRG</sequence>
<reference evidence="5" key="1">
    <citation type="journal article" date="2020" name="mSystems">
        <title>Genome- and Community-Level Interaction Insights into Carbon Utilization and Element Cycling Functions of Hydrothermarchaeota in Hydrothermal Sediment.</title>
        <authorList>
            <person name="Zhou Z."/>
            <person name="Liu Y."/>
            <person name="Xu W."/>
            <person name="Pan J."/>
            <person name="Luo Z.H."/>
            <person name="Li M."/>
        </authorList>
    </citation>
    <scope>NUCLEOTIDE SEQUENCE [LARGE SCALE GENOMIC DNA]</scope>
    <source>
        <strain evidence="5">SpSt-747</strain>
    </source>
</reference>
<evidence type="ECO:0000256" key="1">
    <source>
        <dbReference type="PIRNR" id="PIRNR000915"/>
    </source>
</evidence>
<feature type="active site" description="Nucleophile" evidence="2">
    <location>
        <position position="11"/>
    </location>
</feature>
<proteinExistence type="inferred from homology"/>
<evidence type="ECO:0000256" key="2">
    <source>
        <dbReference type="PIRSR" id="PIRSR000915-1"/>
    </source>
</evidence>
<comment type="cofactor">
    <cofactor evidence="4">
        <name>Mg(2+)</name>
        <dbReference type="ChEBI" id="CHEBI:18420"/>
    </cofactor>
    <text evidence="4">Divalent metal ions. Mg(2+) is the most effective.</text>
</comment>